<comment type="cofactor">
    <cofactor evidence="1 11">
        <name>[4Fe-4S] cluster</name>
        <dbReference type="ChEBI" id="CHEBI:49883"/>
    </cofactor>
</comment>
<dbReference type="InterPro" id="IPR004644">
    <property type="entry name" value="Fe-S_L-Ser_mono"/>
</dbReference>
<evidence type="ECO:0000256" key="1">
    <source>
        <dbReference type="ARBA" id="ARBA00001966"/>
    </source>
</evidence>
<reference evidence="14 15" key="1">
    <citation type="submission" date="2019-09" db="EMBL/GenBank/DDBJ databases">
        <title>Distinct polysaccharide growth profiles of human intestinal Prevotella copri isolates.</title>
        <authorList>
            <person name="Fehlner-Peach H."/>
            <person name="Magnabosco C."/>
            <person name="Raghavan V."/>
            <person name="Scher J.U."/>
            <person name="Tett A."/>
            <person name="Cox L.M."/>
            <person name="Gottsegen C."/>
            <person name="Watters A."/>
            <person name="Wiltshire- Gordon J.D."/>
            <person name="Segata N."/>
            <person name="Bonneau R."/>
            <person name="Littman D.R."/>
        </authorList>
    </citation>
    <scope>NUCLEOTIDE SEQUENCE [LARGE SCALE GENOMIC DNA]</scope>
    <source>
        <strain evidence="15">iA622</strain>
    </source>
</reference>
<accession>A0A6G1U431</accession>
<dbReference type="Pfam" id="PF03313">
    <property type="entry name" value="SDH_alpha"/>
    <property type="match status" value="1"/>
</dbReference>
<evidence type="ECO:0000259" key="13">
    <source>
        <dbReference type="Pfam" id="PF03315"/>
    </source>
</evidence>
<dbReference type="InterPro" id="IPR005131">
    <property type="entry name" value="Ser_deHydtase_bsu"/>
</dbReference>
<protein>
    <recommendedName>
        <fullName evidence="11">L-serine dehydratase</fullName>
        <ecNumber evidence="11">4.3.1.17</ecNumber>
    </recommendedName>
</protein>
<dbReference type="SUPFAM" id="SSF143548">
    <property type="entry name" value="Serine metabolism enzymes domain"/>
    <property type="match status" value="1"/>
</dbReference>
<dbReference type="NCBIfam" id="TIGR00720">
    <property type="entry name" value="sda_mono"/>
    <property type="match status" value="1"/>
</dbReference>
<keyword evidence="9 11" id="KW-0456">Lyase</keyword>
<keyword evidence="5 11" id="KW-0004">4Fe-4S</keyword>
<dbReference type="EC" id="4.3.1.17" evidence="11"/>
<dbReference type="GO" id="GO:0051539">
    <property type="term" value="F:4 iron, 4 sulfur cluster binding"/>
    <property type="evidence" value="ECO:0007669"/>
    <property type="project" value="UniProtKB-UniRule"/>
</dbReference>
<keyword evidence="8 11" id="KW-0411">Iron-sulfur</keyword>
<evidence type="ECO:0000256" key="2">
    <source>
        <dbReference type="ARBA" id="ARBA00004742"/>
    </source>
</evidence>
<comment type="similarity">
    <text evidence="3 11">Belongs to the iron-sulfur dependent L-serine dehydratase family.</text>
</comment>
<dbReference type="RefSeq" id="WP_153125943.1">
    <property type="nucleotide sequence ID" value="NZ_VZCB01000101.1"/>
</dbReference>
<keyword evidence="6 11" id="KW-0479">Metal-binding</keyword>
<evidence type="ECO:0000256" key="8">
    <source>
        <dbReference type="ARBA" id="ARBA00023014"/>
    </source>
</evidence>
<evidence type="ECO:0000256" key="3">
    <source>
        <dbReference type="ARBA" id="ARBA00008636"/>
    </source>
</evidence>
<evidence type="ECO:0000313" key="14">
    <source>
        <dbReference type="EMBL" id="MQN82186.1"/>
    </source>
</evidence>
<dbReference type="PANTHER" id="PTHR30182:SF1">
    <property type="entry name" value="L-SERINE DEHYDRATASE 1"/>
    <property type="match status" value="1"/>
</dbReference>
<evidence type="ECO:0000256" key="5">
    <source>
        <dbReference type="ARBA" id="ARBA00022485"/>
    </source>
</evidence>
<feature type="domain" description="Serine dehydratase beta chain" evidence="13">
    <location>
        <begin position="71"/>
        <end position="113"/>
    </location>
</feature>
<sequence>MKSLKELYRIGKGPSSSHTMGPQRAAKLFMERCANASTYEVTLYGSLAATGKGHMTDVAIEEVFRPHKLVHIIWEPQTFLPFHPNGMKFVGKDLNGDIIEEWTVYSIGGGALSDGTDGHDELGAKDIYDLNTMHEIQQWCYDNGRAFWEYVEKCEGSDIWNFLGTVWQTMKQSIRNGLDHEGVLPGPLKLQRKAATYFIKARGYRASLQSRGLVYSYALAVSEENASGGTIVTAPTCGACGVLPAVLYHMHTAHDMSEQRILRALATAGLVGNIVKHNASISGADVGCQGEVGVACAMASAAACQLFGGSPAQVEYAAEMGLEHHLGMTCDPVCGLVQIPCIERNAFAAARALDADLYASFSDGHHSVSFDRVVEVMRQTGHDLPSLYKETSEGGLAKGFNINKN</sequence>
<evidence type="ECO:0000256" key="7">
    <source>
        <dbReference type="ARBA" id="ARBA00023004"/>
    </source>
</evidence>
<evidence type="ECO:0000256" key="11">
    <source>
        <dbReference type="RuleBase" id="RU366059"/>
    </source>
</evidence>
<dbReference type="InterPro" id="IPR005130">
    <property type="entry name" value="Ser_deHydtase-like_asu"/>
</dbReference>
<gene>
    <name evidence="14" type="ORF">F7D73_14820</name>
</gene>
<dbReference type="AlphaFoldDB" id="A0A6G1U431"/>
<evidence type="ECO:0000256" key="6">
    <source>
        <dbReference type="ARBA" id="ARBA00022723"/>
    </source>
</evidence>
<dbReference type="InterPro" id="IPR051318">
    <property type="entry name" value="Fe-S_L-Ser"/>
</dbReference>
<comment type="pathway">
    <text evidence="2">Carbohydrate biosynthesis; gluconeogenesis.</text>
</comment>
<evidence type="ECO:0000313" key="15">
    <source>
        <dbReference type="Proteomes" id="UP000480425"/>
    </source>
</evidence>
<feature type="domain" description="Serine dehydratase beta chain" evidence="13">
    <location>
        <begin position="3"/>
        <end position="60"/>
    </location>
</feature>
<proteinExistence type="inferred from homology"/>
<dbReference type="InterPro" id="IPR029009">
    <property type="entry name" value="ASB_dom_sf"/>
</dbReference>
<keyword evidence="4 11" id="KW-0312">Gluconeogenesis</keyword>
<comment type="catalytic activity">
    <reaction evidence="10 11">
        <text>L-serine = pyruvate + NH4(+)</text>
        <dbReference type="Rhea" id="RHEA:19169"/>
        <dbReference type="ChEBI" id="CHEBI:15361"/>
        <dbReference type="ChEBI" id="CHEBI:28938"/>
        <dbReference type="ChEBI" id="CHEBI:33384"/>
        <dbReference type="EC" id="4.3.1.17"/>
    </reaction>
</comment>
<dbReference type="GO" id="GO:0046872">
    <property type="term" value="F:metal ion binding"/>
    <property type="evidence" value="ECO:0007669"/>
    <property type="project" value="UniProtKB-KW"/>
</dbReference>
<evidence type="ECO:0000259" key="12">
    <source>
        <dbReference type="Pfam" id="PF03313"/>
    </source>
</evidence>
<name>A0A6G1U431_9BACT</name>
<evidence type="ECO:0000256" key="10">
    <source>
        <dbReference type="ARBA" id="ARBA00049406"/>
    </source>
</evidence>
<organism evidence="14 15">
    <name type="scientific">Segatella copri</name>
    <dbReference type="NCBI Taxonomy" id="165179"/>
    <lineage>
        <taxon>Bacteria</taxon>
        <taxon>Pseudomonadati</taxon>
        <taxon>Bacteroidota</taxon>
        <taxon>Bacteroidia</taxon>
        <taxon>Bacteroidales</taxon>
        <taxon>Prevotellaceae</taxon>
        <taxon>Segatella</taxon>
    </lineage>
</organism>
<comment type="caution">
    <text evidence="14">The sequence shown here is derived from an EMBL/GenBank/DDBJ whole genome shotgun (WGS) entry which is preliminary data.</text>
</comment>
<evidence type="ECO:0000256" key="4">
    <source>
        <dbReference type="ARBA" id="ARBA00022432"/>
    </source>
</evidence>
<dbReference type="GO" id="GO:0003941">
    <property type="term" value="F:L-serine ammonia-lyase activity"/>
    <property type="evidence" value="ECO:0007669"/>
    <property type="project" value="UniProtKB-UniRule"/>
</dbReference>
<dbReference type="OrthoDB" id="9805537at2"/>
<dbReference type="Gene3D" id="3.30.1330.90">
    <property type="entry name" value="D-3-phosphoglycerate dehydrogenase, domain 3"/>
    <property type="match status" value="2"/>
</dbReference>
<evidence type="ECO:0000256" key="9">
    <source>
        <dbReference type="ARBA" id="ARBA00023239"/>
    </source>
</evidence>
<keyword evidence="7 11" id="KW-0408">Iron</keyword>
<dbReference type="Pfam" id="PF03315">
    <property type="entry name" value="SDH_beta"/>
    <property type="match status" value="2"/>
</dbReference>
<dbReference type="GO" id="GO:0006094">
    <property type="term" value="P:gluconeogenesis"/>
    <property type="evidence" value="ECO:0007669"/>
    <property type="project" value="UniProtKB-KW"/>
</dbReference>
<feature type="domain" description="Serine dehydratase-like alpha subunit" evidence="12">
    <location>
        <begin position="156"/>
        <end position="397"/>
    </location>
</feature>
<dbReference type="PANTHER" id="PTHR30182">
    <property type="entry name" value="L-SERINE DEHYDRATASE"/>
    <property type="match status" value="1"/>
</dbReference>
<dbReference type="Proteomes" id="UP000480425">
    <property type="component" value="Unassembled WGS sequence"/>
</dbReference>
<dbReference type="EMBL" id="VZCB01000101">
    <property type="protein sequence ID" value="MQN82186.1"/>
    <property type="molecule type" value="Genomic_DNA"/>
</dbReference>